<organism evidence="2 3">
    <name type="scientific">Drechmeria coniospora</name>
    <name type="common">Nematophagous fungus</name>
    <name type="synonym">Meria coniospora</name>
    <dbReference type="NCBI Taxonomy" id="98403"/>
    <lineage>
        <taxon>Eukaryota</taxon>
        <taxon>Fungi</taxon>
        <taxon>Dikarya</taxon>
        <taxon>Ascomycota</taxon>
        <taxon>Pezizomycotina</taxon>
        <taxon>Sordariomycetes</taxon>
        <taxon>Hypocreomycetidae</taxon>
        <taxon>Hypocreales</taxon>
        <taxon>Ophiocordycipitaceae</taxon>
        <taxon>Drechmeria</taxon>
    </lineage>
</organism>
<evidence type="ECO:0000313" key="3">
    <source>
        <dbReference type="Proteomes" id="UP000076580"/>
    </source>
</evidence>
<protein>
    <submittedName>
        <fullName evidence="2">Uncharacterized protein</fullName>
    </submittedName>
</protein>
<sequence length="110" mass="11633">MVRMSSNYHLSLPSLVILSCAVVAVAVRLPDTISDLIPACARECFLSFLVMNYGAGNDDQLPSLDYLCSTRGATEYTIGEGAAQCIAAEKSVGYCSKNEASGESTSEEIA</sequence>
<proteinExistence type="predicted"/>
<dbReference type="RefSeq" id="XP_040659803.1">
    <property type="nucleotide sequence ID" value="XM_040798920.1"/>
</dbReference>
<accession>A0A151GTQ2</accession>
<dbReference type="GeneID" id="63714231"/>
<keyword evidence="1" id="KW-0732">Signal</keyword>
<evidence type="ECO:0000313" key="2">
    <source>
        <dbReference type="EMBL" id="KYK60451.1"/>
    </source>
</evidence>
<reference evidence="2 3" key="1">
    <citation type="journal article" date="2016" name="Sci. Rep.">
        <title>Insights into Adaptations to a Near-Obligate Nematode Endoparasitic Lifestyle from the Finished Genome of Drechmeria coniospora.</title>
        <authorList>
            <person name="Zhang L."/>
            <person name="Zhou Z."/>
            <person name="Guo Q."/>
            <person name="Fokkens L."/>
            <person name="Miskei M."/>
            <person name="Pocsi I."/>
            <person name="Zhang W."/>
            <person name="Chen M."/>
            <person name="Wang L."/>
            <person name="Sun Y."/>
            <person name="Donzelli B.G."/>
            <person name="Gibson D.M."/>
            <person name="Nelson D.R."/>
            <person name="Luo J.G."/>
            <person name="Rep M."/>
            <person name="Liu H."/>
            <person name="Yang S."/>
            <person name="Wang J."/>
            <person name="Krasnoff S.B."/>
            <person name="Xu Y."/>
            <person name="Molnar I."/>
            <person name="Lin M."/>
        </authorList>
    </citation>
    <scope>NUCLEOTIDE SEQUENCE [LARGE SCALE GENOMIC DNA]</scope>
    <source>
        <strain evidence="2 3">ARSEF 6962</strain>
    </source>
</reference>
<dbReference type="STRING" id="98403.A0A151GTQ2"/>
<dbReference type="Proteomes" id="UP000076580">
    <property type="component" value="Chromosome 01"/>
</dbReference>
<dbReference type="AlphaFoldDB" id="A0A151GTQ2"/>
<gene>
    <name evidence="2" type="ORF">DCS_01588</name>
</gene>
<feature type="chain" id="PRO_5007580910" evidence="1">
    <location>
        <begin position="27"/>
        <end position="110"/>
    </location>
</feature>
<dbReference type="InParanoid" id="A0A151GTQ2"/>
<dbReference type="PROSITE" id="PS51257">
    <property type="entry name" value="PROKAR_LIPOPROTEIN"/>
    <property type="match status" value="1"/>
</dbReference>
<dbReference type="EMBL" id="LAYC01000001">
    <property type="protein sequence ID" value="KYK60451.1"/>
    <property type="molecule type" value="Genomic_DNA"/>
</dbReference>
<evidence type="ECO:0000256" key="1">
    <source>
        <dbReference type="SAM" id="SignalP"/>
    </source>
</evidence>
<feature type="signal peptide" evidence="1">
    <location>
        <begin position="1"/>
        <end position="26"/>
    </location>
</feature>
<keyword evidence="3" id="KW-1185">Reference proteome</keyword>
<comment type="caution">
    <text evidence="2">The sequence shown here is derived from an EMBL/GenBank/DDBJ whole genome shotgun (WGS) entry which is preliminary data.</text>
</comment>
<name>A0A151GTQ2_DRECN</name>